<name>A0A6M0CUQ7_9PSED</name>
<proteinExistence type="predicted"/>
<gene>
    <name evidence="1" type="ORF">G3435_17110</name>
</gene>
<evidence type="ECO:0000313" key="2">
    <source>
        <dbReference type="Proteomes" id="UP000480410"/>
    </source>
</evidence>
<feature type="non-terminal residue" evidence="1">
    <location>
        <position position="1"/>
    </location>
</feature>
<dbReference type="AlphaFoldDB" id="A0A6M0CUQ7"/>
<evidence type="ECO:0000313" key="1">
    <source>
        <dbReference type="EMBL" id="NER61221.1"/>
    </source>
</evidence>
<dbReference type="Proteomes" id="UP000480410">
    <property type="component" value="Unassembled WGS sequence"/>
</dbReference>
<dbReference type="EMBL" id="JAAHBV010000373">
    <property type="protein sequence ID" value="NER61221.1"/>
    <property type="molecule type" value="Genomic_DNA"/>
</dbReference>
<reference evidence="1 2" key="1">
    <citation type="submission" date="2020-02" db="EMBL/GenBank/DDBJ databases">
        <title>Broccoli isolated Pseudomonas sp.</title>
        <authorList>
            <person name="Fujikawa T."/>
            <person name="Sawada H."/>
        </authorList>
    </citation>
    <scope>NUCLEOTIDE SEQUENCE [LARGE SCALE GENOMIC DNA]</scope>
    <source>
        <strain evidence="1 2">MAFF212428</strain>
    </source>
</reference>
<protein>
    <submittedName>
        <fullName evidence="1">Uncharacterized protein</fullName>
    </submittedName>
</protein>
<sequence length="51" mass="5462">LVIGAGNLALEHAVQRFREQPNFYNLSAAAMEQQITGAWTNAASGCSSPRN</sequence>
<organism evidence="1 2">
    <name type="scientific">Pseudomonas brassicae</name>
    <dbReference type="NCBI Taxonomy" id="2708063"/>
    <lineage>
        <taxon>Bacteria</taxon>
        <taxon>Pseudomonadati</taxon>
        <taxon>Pseudomonadota</taxon>
        <taxon>Gammaproteobacteria</taxon>
        <taxon>Pseudomonadales</taxon>
        <taxon>Pseudomonadaceae</taxon>
        <taxon>Pseudomonas</taxon>
    </lineage>
</organism>
<accession>A0A6M0CUQ7</accession>
<comment type="caution">
    <text evidence="1">The sequence shown here is derived from an EMBL/GenBank/DDBJ whole genome shotgun (WGS) entry which is preliminary data.</text>
</comment>